<dbReference type="PANTHER" id="PTHR43649:SF12">
    <property type="entry name" value="DIACETYLCHITOBIOSE BINDING PROTEIN DASA"/>
    <property type="match status" value="1"/>
</dbReference>
<keyword evidence="1" id="KW-0762">Sugar transport</keyword>
<organism evidence="1 2">
    <name type="scientific">Saccharothrix ecbatanensis</name>
    <dbReference type="NCBI Taxonomy" id="1105145"/>
    <lineage>
        <taxon>Bacteria</taxon>
        <taxon>Bacillati</taxon>
        <taxon>Actinomycetota</taxon>
        <taxon>Actinomycetes</taxon>
        <taxon>Pseudonocardiales</taxon>
        <taxon>Pseudonocardiaceae</taxon>
        <taxon>Saccharothrix</taxon>
    </lineage>
</organism>
<dbReference type="RefSeq" id="WP_184917503.1">
    <property type="nucleotide sequence ID" value="NZ_JACHMO010000001.1"/>
</dbReference>
<dbReference type="InterPro" id="IPR006059">
    <property type="entry name" value="SBP"/>
</dbReference>
<dbReference type="AlphaFoldDB" id="A0A7W9HFY5"/>
<reference evidence="1 2" key="1">
    <citation type="submission" date="2020-08" db="EMBL/GenBank/DDBJ databases">
        <title>Sequencing the genomes of 1000 actinobacteria strains.</title>
        <authorList>
            <person name="Klenk H.-P."/>
        </authorList>
    </citation>
    <scope>NUCLEOTIDE SEQUENCE [LARGE SCALE GENOMIC DNA]</scope>
    <source>
        <strain evidence="1 2">DSM 45486</strain>
    </source>
</reference>
<dbReference type="Pfam" id="PF01547">
    <property type="entry name" value="SBP_bac_1"/>
    <property type="match status" value="1"/>
</dbReference>
<keyword evidence="1" id="KW-0813">Transport</keyword>
<evidence type="ECO:0000313" key="2">
    <source>
        <dbReference type="Proteomes" id="UP000552097"/>
    </source>
</evidence>
<keyword evidence="2" id="KW-1185">Reference proteome</keyword>
<name>A0A7W9HFY5_9PSEU</name>
<comment type="caution">
    <text evidence="1">The sequence shown here is derived from an EMBL/GenBank/DDBJ whole genome shotgun (WGS) entry which is preliminary data.</text>
</comment>
<dbReference type="PROSITE" id="PS51257">
    <property type="entry name" value="PROKAR_LIPOPROTEIN"/>
    <property type="match status" value="1"/>
</dbReference>
<dbReference type="EMBL" id="JACHMO010000001">
    <property type="protein sequence ID" value="MBB5801542.1"/>
    <property type="molecule type" value="Genomic_DNA"/>
</dbReference>
<protein>
    <submittedName>
        <fullName evidence="1">Multiple sugar transport system substrate-binding protein</fullName>
    </submittedName>
</protein>
<dbReference type="CDD" id="cd14748">
    <property type="entry name" value="PBP2_UgpB"/>
    <property type="match status" value="1"/>
</dbReference>
<gene>
    <name evidence="1" type="ORF">F4560_001310</name>
</gene>
<proteinExistence type="predicted"/>
<dbReference type="InterPro" id="IPR050490">
    <property type="entry name" value="Bact_solute-bd_prot1"/>
</dbReference>
<dbReference type="Gene3D" id="3.40.190.10">
    <property type="entry name" value="Periplasmic binding protein-like II"/>
    <property type="match status" value="1"/>
</dbReference>
<evidence type="ECO:0000313" key="1">
    <source>
        <dbReference type="EMBL" id="MBB5801542.1"/>
    </source>
</evidence>
<dbReference type="Proteomes" id="UP000552097">
    <property type="component" value="Unassembled WGS sequence"/>
</dbReference>
<dbReference type="PANTHER" id="PTHR43649">
    <property type="entry name" value="ARABINOSE-BINDING PROTEIN-RELATED"/>
    <property type="match status" value="1"/>
</dbReference>
<dbReference type="SUPFAM" id="SSF53850">
    <property type="entry name" value="Periplasmic binding protein-like II"/>
    <property type="match status" value="1"/>
</dbReference>
<accession>A0A7W9HFY5</accession>
<sequence length="427" mass="45710">MRSTTSRLRPRWAVLAIAAVVGLVGAVGCGTGDTSSSRVVRLSFWSGYAGPVPTAMEAVVAEFNAANPDIRVDVNFMPWDVFFGKLLPAYGSAGGPDLAAFDSTHVAQYAKKGVLAPMDDWFAADPASDVLITAATEAVTYDGVKYAVPMTFSSLKLFYHRPMFEAAGLDPDRPPTTWDEWRDAMVKLTTDHDRDGTPEQYGMALPDHDAIPVWPILLWGHGGDVLEPDGSKSALTRPETVAAVRTWADLLHRKKVSPVGLAGAEAEQLFQIGDAAMTVAGPWLTAGLEGVDYDVAPVPSGPVRQATLGSTTSVALNAKASPEKKQAAHRFLSYWVSEQAQESWMKGSGYPSIRVDQNALADNPFVAEFAADVRIAQPLMPGVVEFDKLYNDVFEKAIRNIGDGDVTVEDGLAAAAARMDEILAGSP</sequence>